<dbReference type="InterPro" id="IPR037138">
    <property type="entry name" value="His_deacetylse_dom_sf"/>
</dbReference>
<evidence type="ECO:0000259" key="1">
    <source>
        <dbReference type="Pfam" id="PF00850"/>
    </source>
</evidence>
<dbReference type="Proteomes" id="UP001652642">
    <property type="component" value="Chromosome 5"/>
</dbReference>
<evidence type="ECO:0000313" key="6">
    <source>
        <dbReference type="RefSeq" id="XP_072856691.1"/>
    </source>
</evidence>
<keyword evidence="2" id="KW-1185">Reference proteome</keyword>
<dbReference type="AlphaFoldDB" id="A0A6J0VD17"/>
<protein>
    <submittedName>
        <fullName evidence="3 4">Polyamine deacetylase HDAC10 isoform X1</fullName>
    </submittedName>
</protein>
<dbReference type="Gene3D" id="3.40.800.20">
    <property type="entry name" value="Histone deacetylase domain"/>
    <property type="match status" value="1"/>
</dbReference>
<sequence length="683" mass="76460">MASGTALVYDEEMTSHKLLWNDPVCQIEVPERLLSCYERLQDYNLIERCTSVPVREGTEDEILLVHSSDFLDVVKNTEKMMEEDLQKTSAEYDAVYFHPTTYRCAKLAVGATLELVDAVMSGRTRNGMALVRPPGHHSQRSAANGFCIFNNVAIAAKYAQRKYGLQRILIVDWDVHHGQGIQYIFSEDPSVLYFSWHRFEHQQFWPSLRESDYDAVGQGTGRGFNINVPWNKTGMGNSDYVAVFLHVLLPLAFEFDPELVLVSAGYDSGIGDPEGQMCATPECFAHLTHFLMHLAKGKLCVVLEGGYHWRSLSESVCMTLKTLLGDPSPCLSGEKAPCLSTLESIHNVRAVHKLYWKCLMYEDITPLQDLSTKPYQTGKAESTGVQPLTPQECGTMGSDEIIKTDKFLELHMKNIAFPRPSTKTAVALDESNALLLPPSLQIEKAADTKEFRNVISDFDAKLVEDEKVLTSLRNMLTILDKIIRKELISGLALSSAASLSTAIAIKYCSNLKVQKVLCIFVGDMDMKMDVDDGKVLLINVSSKHSEQLNTKYNIFLQWKEDTETTTFFSAITGFILPVAYSFQPDLIIIVIGQNQSLGKNGISLLTSLLQGLAHSQILTLIQDTEVNLLQDIVKPLTGDFIPYFGPYAPALKENEEIIKNLREQLQQEWKMLQCSAKVSVAER</sequence>
<dbReference type="SUPFAM" id="SSF52768">
    <property type="entry name" value="Arginase/deacetylase"/>
    <property type="match status" value="2"/>
</dbReference>
<dbReference type="GeneID" id="110089656"/>
<dbReference type="GO" id="GO:0019213">
    <property type="term" value="F:deacetylase activity"/>
    <property type="evidence" value="ECO:0007669"/>
    <property type="project" value="TreeGrafter"/>
</dbReference>
<dbReference type="InterPro" id="IPR000286">
    <property type="entry name" value="HDACs"/>
</dbReference>
<evidence type="ECO:0000313" key="4">
    <source>
        <dbReference type="RefSeq" id="XP_072856689.1"/>
    </source>
</evidence>
<dbReference type="InterPro" id="IPR023696">
    <property type="entry name" value="Ureohydrolase_dom_sf"/>
</dbReference>
<dbReference type="GO" id="GO:0040029">
    <property type="term" value="P:epigenetic regulation of gene expression"/>
    <property type="evidence" value="ECO:0007669"/>
    <property type="project" value="TreeGrafter"/>
</dbReference>
<reference evidence="3 4" key="1">
    <citation type="submission" date="2025-05" db="UniProtKB">
        <authorList>
            <consortium name="RefSeq"/>
        </authorList>
    </citation>
    <scope>IDENTIFICATION</scope>
</reference>
<dbReference type="Pfam" id="PF00850">
    <property type="entry name" value="Hist_deacetyl"/>
    <property type="match status" value="1"/>
</dbReference>
<dbReference type="GO" id="GO:0016787">
    <property type="term" value="F:hydrolase activity"/>
    <property type="evidence" value="ECO:0007669"/>
    <property type="project" value="UniProtKB-KW"/>
</dbReference>
<gene>
    <name evidence="3 4 5 6" type="primary">HDAC10</name>
</gene>
<dbReference type="GO" id="GO:0005634">
    <property type="term" value="C:nucleus"/>
    <property type="evidence" value="ECO:0007669"/>
    <property type="project" value="UniProtKB-SubCell"/>
</dbReference>
<dbReference type="InterPro" id="IPR023801">
    <property type="entry name" value="His_deacetylse_dom"/>
</dbReference>
<dbReference type="RefSeq" id="XP_072856690.1">
    <property type="nucleotide sequence ID" value="XM_073000589.1"/>
</dbReference>
<name>A0A6J0VD17_9SAUR</name>
<dbReference type="PANTHER" id="PTHR10625">
    <property type="entry name" value="HISTONE DEACETYLASE HDAC1-RELATED"/>
    <property type="match status" value="1"/>
</dbReference>
<proteinExistence type="predicted"/>
<evidence type="ECO:0000313" key="3">
    <source>
        <dbReference type="RefSeq" id="XP_020668549.2"/>
    </source>
</evidence>
<evidence type="ECO:0000313" key="5">
    <source>
        <dbReference type="RefSeq" id="XP_072856690.1"/>
    </source>
</evidence>
<dbReference type="PANTHER" id="PTHR10625:SF43">
    <property type="entry name" value="POLYAMINE DEACETYLASE HDAC10"/>
    <property type="match status" value="1"/>
</dbReference>
<dbReference type="PRINTS" id="PR01270">
    <property type="entry name" value="HDASUPER"/>
</dbReference>
<accession>A0A6J0VD17</accession>
<feature type="domain" description="Histone deacetylase" evidence="1">
    <location>
        <begin position="28"/>
        <end position="322"/>
    </location>
</feature>
<dbReference type="RefSeq" id="XP_072856689.1">
    <property type="nucleotide sequence ID" value="XM_073000588.1"/>
</dbReference>
<dbReference type="CTD" id="83933"/>
<dbReference type="KEGG" id="pvt:110089656"/>
<dbReference type="RefSeq" id="XP_020668549.2">
    <property type="nucleotide sequence ID" value="XM_020812890.2"/>
</dbReference>
<organism evidence="2 3">
    <name type="scientific">Pogona vitticeps</name>
    <name type="common">central bearded dragon</name>
    <dbReference type="NCBI Taxonomy" id="103695"/>
    <lineage>
        <taxon>Eukaryota</taxon>
        <taxon>Metazoa</taxon>
        <taxon>Chordata</taxon>
        <taxon>Craniata</taxon>
        <taxon>Vertebrata</taxon>
        <taxon>Euteleostomi</taxon>
        <taxon>Lepidosauria</taxon>
        <taxon>Squamata</taxon>
        <taxon>Bifurcata</taxon>
        <taxon>Unidentata</taxon>
        <taxon>Episquamata</taxon>
        <taxon>Toxicofera</taxon>
        <taxon>Iguania</taxon>
        <taxon>Acrodonta</taxon>
        <taxon>Agamidae</taxon>
        <taxon>Amphibolurinae</taxon>
        <taxon>Pogona</taxon>
    </lineage>
</organism>
<dbReference type="RefSeq" id="XP_072856691.1">
    <property type="nucleotide sequence ID" value="XM_073000590.1"/>
</dbReference>
<evidence type="ECO:0000313" key="2">
    <source>
        <dbReference type="Proteomes" id="UP001652642"/>
    </source>
</evidence>